<comment type="caution">
    <text evidence="3">The sequence shown here is derived from an EMBL/GenBank/DDBJ whole genome shotgun (WGS) entry which is preliminary data.</text>
</comment>
<dbReference type="EMBL" id="JASSZA010000019">
    <property type="protein sequence ID" value="KAK2088972.1"/>
    <property type="molecule type" value="Genomic_DNA"/>
</dbReference>
<name>A0ABQ9TXS4_SAGOE</name>
<organism evidence="3 4">
    <name type="scientific">Saguinus oedipus</name>
    <name type="common">Cotton-top tamarin</name>
    <name type="synonym">Oedipomidas oedipus</name>
    <dbReference type="NCBI Taxonomy" id="9490"/>
    <lineage>
        <taxon>Eukaryota</taxon>
        <taxon>Metazoa</taxon>
        <taxon>Chordata</taxon>
        <taxon>Craniata</taxon>
        <taxon>Vertebrata</taxon>
        <taxon>Euteleostomi</taxon>
        <taxon>Mammalia</taxon>
        <taxon>Eutheria</taxon>
        <taxon>Euarchontoglires</taxon>
        <taxon>Primates</taxon>
        <taxon>Haplorrhini</taxon>
        <taxon>Platyrrhini</taxon>
        <taxon>Cebidae</taxon>
        <taxon>Callitrichinae</taxon>
        <taxon>Saguinus</taxon>
    </lineage>
</organism>
<dbReference type="Gene3D" id="2.40.70.10">
    <property type="entry name" value="Acid Proteases"/>
    <property type="match status" value="1"/>
</dbReference>
<dbReference type="Proteomes" id="UP001266305">
    <property type="component" value="Unassembled WGS sequence"/>
</dbReference>
<dbReference type="SUPFAM" id="SSF50630">
    <property type="entry name" value="Acid proteases"/>
    <property type="match status" value="1"/>
</dbReference>
<dbReference type="Pfam" id="PF00026">
    <property type="entry name" value="Asp"/>
    <property type="match status" value="1"/>
</dbReference>
<evidence type="ECO:0000256" key="1">
    <source>
        <dbReference type="SAM" id="Phobius"/>
    </source>
</evidence>
<dbReference type="InterPro" id="IPR021109">
    <property type="entry name" value="Peptidase_aspartic_dom_sf"/>
</dbReference>
<evidence type="ECO:0000259" key="2">
    <source>
        <dbReference type="PROSITE" id="PS51767"/>
    </source>
</evidence>
<protein>
    <recommendedName>
        <fullName evidence="2">Peptidase A1 domain-containing protein</fullName>
    </recommendedName>
</protein>
<feature type="domain" description="Peptidase A1" evidence="2">
    <location>
        <begin position="1"/>
        <end position="71"/>
    </location>
</feature>
<dbReference type="PROSITE" id="PS51767">
    <property type="entry name" value="PEPTIDASE_A1"/>
    <property type="match status" value="1"/>
</dbReference>
<dbReference type="InterPro" id="IPR033121">
    <property type="entry name" value="PEPTIDASE_A1"/>
</dbReference>
<keyword evidence="1" id="KW-1133">Transmembrane helix</keyword>
<reference evidence="3 4" key="1">
    <citation type="submission" date="2023-05" db="EMBL/GenBank/DDBJ databases">
        <title>B98-5 Cell Line De Novo Hybrid Assembly: An Optical Mapping Approach.</title>
        <authorList>
            <person name="Kananen K."/>
            <person name="Auerbach J.A."/>
            <person name="Kautto E."/>
            <person name="Blachly J.S."/>
        </authorList>
    </citation>
    <scope>NUCLEOTIDE SEQUENCE [LARGE SCALE GENOMIC DNA]</scope>
    <source>
        <strain evidence="3">B95-8</strain>
        <tissue evidence="3">Cell line</tissue>
    </source>
</reference>
<accession>A0ABQ9TXS4</accession>
<proteinExistence type="predicted"/>
<keyword evidence="1" id="KW-0472">Membrane</keyword>
<keyword evidence="4" id="KW-1185">Reference proteome</keyword>
<sequence>MVLPEAATPSCRLAAMQFVQGDFRFCWSGFRGLDIPSPLGPMWILGDVFLGAYVAVFDRGDMKSGARVGLARARTRGADLRGGETAQAQFHGLPALRSITVVVVHAVVTP</sequence>
<keyword evidence="1" id="KW-0812">Transmembrane</keyword>
<evidence type="ECO:0000313" key="3">
    <source>
        <dbReference type="EMBL" id="KAK2088972.1"/>
    </source>
</evidence>
<feature type="transmembrane region" description="Helical" evidence="1">
    <location>
        <begin position="40"/>
        <end position="57"/>
    </location>
</feature>
<gene>
    <name evidence="3" type="ORF">P7K49_034879</name>
</gene>
<evidence type="ECO:0000313" key="4">
    <source>
        <dbReference type="Proteomes" id="UP001266305"/>
    </source>
</evidence>